<evidence type="ECO:0000313" key="2">
    <source>
        <dbReference type="EMBL" id="RYU93869.1"/>
    </source>
</evidence>
<feature type="transmembrane region" description="Helical" evidence="1">
    <location>
        <begin position="153"/>
        <end position="174"/>
    </location>
</feature>
<accession>A0A4Q5LWC7</accession>
<name>A0A4Q5LWC7_9BACT</name>
<evidence type="ECO:0000313" key="3">
    <source>
        <dbReference type="Proteomes" id="UP000293162"/>
    </source>
</evidence>
<feature type="transmembrane region" description="Helical" evidence="1">
    <location>
        <begin position="124"/>
        <end position="147"/>
    </location>
</feature>
<gene>
    <name evidence="2" type="ORF">EWM59_19710</name>
</gene>
<proteinExistence type="predicted"/>
<keyword evidence="1" id="KW-0812">Transmembrane</keyword>
<keyword evidence="1" id="KW-1133">Transmembrane helix</keyword>
<comment type="caution">
    <text evidence="2">The sequence shown here is derived from an EMBL/GenBank/DDBJ whole genome shotgun (WGS) entry which is preliminary data.</text>
</comment>
<protein>
    <recommendedName>
        <fullName evidence="4">Lysoplasmalogenase</fullName>
    </recommendedName>
</protein>
<feature type="transmembrane region" description="Helical" evidence="1">
    <location>
        <begin position="181"/>
        <end position="202"/>
    </location>
</feature>
<organism evidence="2 3">
    <name type="scientific">Emticicia agri</name>
    <dbReference type="NCBI Taxonomy" id="2492393"/>
    <lineage>
        <taxon>Bacteria</taxon>
        <taxon>Pseudomonadati</taxon>
        <taxon>Bacteroidota</taxon>
        <taxon>Cytophagia</taxon>
        <taxon>Cytophagales</taxon>
        <taxon>Leadbetterellaceae</taxon>
        <taxon>Emticicia</taxon>
    </lineage>
</organism>
<dbReference type="EMBL" id="SEWF01000035">
    <property type="protein sequence ID" value="RYU93869.1"/>
    <property type="molecule type" value="Genomic_DNA"/>
</dbReference>
<feature type="transmembrane region" description="Helical" evidence="1">
    <location>
        <begin position="214"/>
        <end position="233"/>
    </location>
</feature>
<feature type="transmembrane region" description="Helical" evidence="1">
    <location>
        <begin position="35"/>
        <end position="55"/>
    </location>
</feature>
<keyword evidence="3" id="KW-1185">Reference proteome</keyword>
<dbReference type="AlphaFoldDB" id="A0A4Q5LWC7"/>
<feature type="transmembrane region" description="Helical" evidence="1">
    <location>
        <begin position="67"/>
        <end position="88"/>
    </location>
</feature>
<dbReference type="Proteomes" id="UP000293162">
    <property type="component" value="Unassembled WGS sequence"/>
</dbReference>
<feature type="transmembrane region" description="Helical" evidence="1">
    <location>
        <begin position="12"/>
        <end position="29"/>
    </location>
</feature>
<evidence type="ECO:0000256" key="1">
    <source>
        <dbReference type="SAM" id="Phobius"/>
    </source>
</evidence>
<sequence length="241" mass="27821">MQALSTLMNTRYITATLLLLILEFFLLDLPEKESVFWIAIARIIAAIILTVWYYQHRKPLPTLIDKLFILTLILPIPISLCVIFFPALIKDFNLIIHACILCLWAGIFKLMGSKIKYQGALYKFLRVFPIYAIVPLLFYIFTLHTALPVLDKILLLCYAFIYIYTSTLASFLPISESDRFWISWSVVLMAFANFLVFYSIFIEQLPWLGFIPRTIVIVARCILILGMVDYFAVKQPAKAAM</sequence>
<keyword evidence="1" id="KW-0472">Membrane</keyword>
<reference evidence="2 3" key="1">
    <citation type="submission" date="2019-02" db="EMBL/GenBank/DDBJ databases">
        <title>Bacterial novel species Emticicia sp. 17J42-9 isolated from soil.</title>
        <authorList>
            <person name="Jung H.-Y."/>
        </authorList>
    </citation>
    <scope>NUCLEOTIDE SEQUENCE [LARGE SCALE GENOMIC DNA]</scope>
    <source>
        <strain evidence="2 3">17J42-9</strain>
    </source>
</reference>
<feature type="transmembrane region" description="Helical" evidence="1">
    <location>
        <begin position="94"/>
        <end position="112"/>
    </location>
</feature>
<evidence type="ECO:0008006" key="4">
    <source>
        <dbReference type="Google" id="ProtNLM"/>
    </source>
</evidence>